<dbReference type="InterPro" id="IPR050955">
    <property type="entry name" value="Plant_Biomass_Hydrol_Est"/>
</dbReference>
<dbReference type="RefSeq" id="WP_159794915.1">
    <property type="nucleotide sequence ID" value="NZ_WTYM01000042.1"/>
</dbReference>
<dbReference type="Gene3D" id="3.40.50.1820">
    <property type="entry name" value="alpha/beta hydrolase"/>
    <property type="match status" value="1"/>
</dbReference>
<evidence type="ECO:0000256" key="3">
    <source>
        <dbReference type="SAM" id="MobiDB-lite"/>
    </source>
</evidence>
<dbReference type="EMBL" id="WTYM01000042">
    <property type="protein sequence ID" value="MXO59968.1"/>
    <property type="molecule type" value="Genomic_DNA"/>
</dbReference>
<protein>
    <submittedName>
        <fullName evidence="4">Uncharacterized protein</fullName>
    </submittedName>
</protein>
<dbReference type="AlphaFoldDB" id="A0A6I4SX01"/>
<keyword evidence="1" id="KW-0732">Signal</keyword>
<reference evidence="4 5" key="1">
    <citation type="submission" date="2019-12" db="EMBL/GenBank/DDBJ databases">
        <title>Genomic-based taxomic classification of the family Erythrobacteraceae.</title>
        <authorList>
            <person name="Xu L."/>
        </authorList>
    </citation>
    <scope>NUCLEOTIDE SEQUENCE [LARGE SCALE GENOMIC DNA]</scope>
    <source>
        <strain evidence="4 5">MCCC 1K01500</strain>
    </source>
</reference>
<feature type="region of interest" description="Disordered" evidence="3">
    <location>
        <begin position="279"/>
        <end position="299"/>
    </location>
</feature>
<evidence type="ECO:0000256" key="2">
    <source>
        <dbReference type="ARBA" id="ARBA00022801"/>
    </source>
</evidence>
<organism evidence="4 5">
    <name type="scientific">Croceibacterium salegens</name>
    <dbReference type="NCBI Taxonomy" id="1737568"/>
    <lineage>
        <taxon>Bacteria</taxon>
        <taxon>Pseudomonadati</taxon>
        <taxon>Pseudomonadota</taxon>
        <taxon>Alphaproteobacteria</taxon>
        <taxon>Sphingomonadales</taxon>
        <taxon>Erythrobacteraceae</taxon>
        <taxon>Croceibacterium</taxon>
    </lineage>
</organism>
<evidence type="ECO:0000313" key="4">
    <source>
        <dbReference type="EMBL" id="MXO59968.1"/>
    </source>
</evidence>
<comment type="caution">
    <text evidence="4">The sequence shown here is derived from an EMBL/GenBank/DDBJ whole genome shotgun (WGS) entry which is preliminary data.</text>
</comment>
<accession>A0A6I4SX01</accession>
<dbReference type="InterPro" id="IPR029058">
    <property type="entry name" value="AB_hydrolase_fold"/>
</dbReference>
<dbReference type="SUPFAM" id="SSF53474">
    <property type="entry name" value="alpha/beta-Hydrolases"/>
    <property type="match status" value="1"/>
</dbReference>
<gene>
    <name evidence="4" type="ORF">GRI89_10495</name>
</gene>
<keyword evidence="5" id="KW-1185">Reference proteome</keyword>
<evidence type="ECO:0000256" key="1">
    <source>
        <dbReference type="ARBA" id="ARBA00022729"/>
    </source>
</evidence>
<dbReference type="Pfam" id="PF00756">
    <property type="entry name" value="Esterase"/>
    <property type="match status" value="1"/>
</dbReference>
<proteinExistence type="predicted"/>
<sequence>MALNMVLAGPSLAQNGPPQGADGPPPEGANGPRRMAMRRAPDPRAEERTYKLPATGEEMRYTIFASSKIDPKVPAPLIVALHGMGGDANFIVGERLIDLAEENGYVVVGPMGYNEVGWYGSPVIAFGGNGPEPANLAELSEVDVLNVAAIATSEYNIDPNRQYLMGHSMGGAGTIFLGQKHAERWAGIAAIAPAAFMMQSTQEAVLAPLKEAKVPVMITEGGDDNVVPPESVRTWAAAMDRMGLKNEYHEMPGLNHGTIIGASMPEIFRFFAENVRTPPPPPAFTPRRVPGAPLRLPMN</sequence>
<name>A0A6I4SX01_9SPHN</name>
<dbReference type="PANTHER" id="PTHR43037">
    <property type="entry name" value="UNNAMED PRODUCT-RELATED"/>
    <property type="match status" value="1"/>
</dbReference>
<dbReference type="GO" id="GO:0016787">
    <property type="term" value="F:hydrolase activity"/>
    <property type="evidence" value="ECO:0007669"/>
    <property type="project" value="UniProtKB-KW"/>
</dbReference>
<feature type="region of interest" description="Disordered" evidence="3">
    <location>
        <begin position="1"/>
        <end position="47"/>
    </location>
</feature>
<keyword evidence="2" id="KW-0378">Hydrolase</keyword>
<dbReference type="Proteomes" id="UP000433652">
    <property type="component" value="Unassembled WGS sequence"/>
</dbReference>
<dbReference type="PANTHER" id="PTHR43037:SF5">
    <property type="entry name" value="FERULOYL ESTERASE"/>
    <property type="match status" value="1"/>
</dbReference>
<evidence type="ECO:0000313" key="5">
    <source>
        <dbReference type="Proteomes" id="UP000433652"/>
    </source>
</evidence>
<dbReference type="OrthoDB" id="9767239at2"/>
<dbReference type="InterPro" id="IPR000801">
    <property type="entry name" value="Esterase-like"/>
</dbReference>